<evidence type="ECO:0000256" key="1">
    <source>
        <dbReference type="SAM" id="Coils"/>
    </source>
</evidence>
<dbReference type="GO" id="GO:0006338">
    <property type="term" value="P:chromatin remodeling"/>
    <property type="evidence" value="ECO:0007669"/>
    <property type="project" value="UniProtKB-ARBA"/>
</dbReference>
<dbReference type="AlphaFoldDB" id="A0A427YJR6"/>
<comment type="caution">
    <text evidence="4">The sequence shown here is derived from an EMBL/GenBank/DDBJ whole genome shotgun (WGS) entry which is preliminary data.</text>
</comment>
<dbReference type="Proteomes" id="UP000279259">
    <property type="component" value="Unassembled WGS sequence"/>
</dbReference>
<dbReference type="Pfam" id="PF00385">
    <property type="entry name" value="Chromo"/>
    <property type="match status" value="1"/>
</dbReference>
<dbReference type="EMBL" id="RSCD01000008">
    <property type="protein sequence ID" value="RSH91309.1"/>
    <property type="molecule type" value="Genomic_DNA"/>
</dbReference>
<feature type="coiled-coil region" evidence="1">
    <location>
        <begin position="118"/>
        <end position="163"/>
    </location>
</feature>
<keyword evidence="5" id="KW-1185">Reference proteome</keyword>
<keyword evidence="1" id="KW-0175">Coiled coil</keyword>
<dbReference type="InterPro" id="IPR013083">
    <property type="entry name" value="Znf_RING/FYVE/PHD"/>
</dbReference>
<evidence type="ECO:0000256" key="2">
    <source>
        <dbReference type="SAM" id="MobiDB-lite"/>
    </source>
</evidence>
<dbReference type="SUPFAM" id="SSF54160">
    <property type="entry name" value="Chromo domain-like"/>
    <property type="match status" value="1"/>
</dbReference>
<dbReference type="InterPro" id="IPR011011">
    <property type="entry name" value="Znf_FYVE_PHD"/>
</dbReference>
<feature type="compositionally biased region" description="Basic and acidic residues" evidence="2">
    <location>
        <begin position="266"/>
        <end position="275"/>
    </location>
</feature>
<dbReference type="InterPro" id="IPR023780">
    <property type="entry name" value="Chromo_domain"/>
</dbReference>
<feature type="region of interest" description="Disordered" evidence="2">
    <location>
        <begin position="1"/>
        <end position="50"/>
    </location>
</feature>
<name>A0A427YJR6_9TREE</name>
<dbReference type="Gene3D" id="3.30.40.10">
    <property type="entry name" value="Zinc/RING finger domain, C3HC4 (zinc finger)"/>
    <property type="match status" value="1"/>
</dbReference>
<accession>A0A427YJR6</accession>
<evidence type="ECO:0000313" key="4">
    <source>
        <dbReference type="EMBL" id="RSH91309.1"/>
    </source>
</evidence>
<feature type="region of interest" description="Disordered" evidence="2">
    <location>
        <begin position="210"/>
        <end position="338"/>
    </location>
</feature>
<dbReference type="STRING" id="1890683.A0A427YJR6"/>
<proteinExistence type="predicted"/>
<dbReference type="InterPro" id="IPR000953">
    <property type="entry name" value="Chromo/chromo_shadow_dom"/>
</dbReference>
<reference evidence="4 5" key="1">
    <citation type="submission" date="2018-11" db="EMBL/GenBank/DDBJ databases">
        <title>Genome sequence of Saitozyma podzolica DSM 27192.</title>
        <authorList>
            <person name="Aliyu H."/>
            <person name="Gorte O."/>
            <person name="Ochsenreither K."/>
        </authorList>
    </citation>
    <scope>NUCLEOTIDE SEQUENCE [LARGE SCALE GENOMIC DNA]</scope>
    <source>
        <strain evidence="4 5">DSM 27192</strain>
    </source>
</reference>
<dbReference type="CDD" id="cd15489">
    <property type="entry name" value="PHD_SF"/>
    <property type="match status" value="1"/>
</dbReference>
<dbReference type="Gene3D" id="2.40.50.40">
    <property type="match status" value="1"/>
</dbReference>
<protein>
    <recommendedName>
        <fullName evidence="3">Chromo domain-containing protein</fullName>
    </recommendedName>
</protein>
<dbReference type="InterPro" id="IPR016197">
    <property type="entry name" value="Chromo-like_dom_sf"/>
</dbReference>
<evidence type="ECO:0000313" key="5">
    <source>
        <dbReference type="Proteomes" id="UP000279259"/>
    </source>
</evidence>
<feature type="compositionally biased region" description="Basic and acidic residues" evidence="2">
    <location>
        <begin position="210"/>
        <end position="219"/>
    </location>
</feature>
<feature type="region of interest" description="Disordered" evidence="2">
    <location>
        <begin position="64"/>
        <end position="100"/>
    </location>
</feature>
<feature type="domain" description="Chromo" evidence="3">
    <location>
        <begin position="437"/>
        <end position="483"/>
    </location>
</feature>
<sequence length="538" mass="61125">MLTVASGARTPVPIPGVPTAAPPQLETPPSSTDGARISDVNERRRRKASPCTIHLSKRARIWTSSGGGSVPIPLPPLSPDTEFSPPSPSAETQWTHQRERACNTEPESKFAREVIVELRSLKEKVETQTELILEQERKLDLLREELGSRMNEMKEALKEVREVVPGRESRVAEKLEELIRWSTWLYRQYRPTAGGMDPRKLDTWMEARRDVDTSHREETASDIPGRAGSRLDATHTPPTEHASKFEPSESLSVPDVAPRQISENPQDDRDPRDPGPDGPDGPDSDSGSVVSASEYASARSRTSTPVEPVEPEEFMRGVSVQSDLPELKPSDGRRKARGVRWPKRGKNTRKGRMQVIDCDMCRGRVHWACASLRDNDDMTNVHWCCPDCEDFLAAEDSDGSPGRVVLAETTERCLRPDCILRGKTKKVASKRGDDDLFIIERVIGRKKVGQRVNGSRIYEYLVKWENWEMYDATWQEAKDLPNPMRWDELFVAECQRRDVDFRWRVALLPEASEWWDEDGELMRRKLDEAGVEPRTWWS</sequence>
<evidence type="ECO:0000259" key="3">
    <source>
        <dbReference type="PROSITE" id="PS50013"/>
    </source>
</evidence>
<dbReference type="SUPFAM" id="SSF57903">
    <property type="entry name" value="FYVE/PHD zinc finger"/>
    <property type="match status" value="1"/>
</dbReference>
<organism evidence="4 5">
    <name type="scientific">Saitozyma podzolica</name>
    <dbReference type="NCBI Taxonomy" id="1890683"/>
    <lineage>
        <taxon>Eukaryota</taxon>
        <taxon>Fungi</taxon>
        <taxon>Dikarya</taxon>
        <taxon>Basidiomycota</taxon>
        <taxon>Agaricomycotina</taxon>
        <taxon>Tremellomycetes</taxon>
        <taxon>Tremellales</taxon>
        <taxon>Trimorphomycetaceae</taxon>
        <taxon>Saitozyma</taxon>
    </lineage>
</organism>
<dbReference type="OrthoDB" id="2564331at2759"/>
<dbReference type="PROSITE" id="PS50013">
    <property type="entry name" value="CHROMO_2"/>
    <property type="match status" value="1"/>
</dbReference>
<gene>
    <name evidence="4" type="ORF">EHS25_009608</name>
</gene>